<dbReference type="Gene3D" id="2.40.30.130">
    <property type="match status" value="1"/>
</dbReference>
<sequence>MHLPNSRKVHEKVRDMALACQKNSYLKELNTVVKSCEPATLKTVLSGKKVKLNGFEVILEDTVLFPEGGGQPDDRGKISGVEVLRVTRKGTDGVHFTPTPFDIGSNVHLEVDWTRRFDNMQQHSGQHLVTAIADSVYGFKTTSWNLGEKTSFIELDTPKVSNDQLENIENIVNEKIRAGIAMYPTLYENAEDPEVEKARARGLPDDHVGPVRIVTIEGIEANLCCGTHVSNLSHLQSIKLLGVEKGKKNHSNLVFVAGNRVLNYLGTAYNNEKALTGLLKTGPDQHAELVEKTQKNLKIAQKSALTLMRDLAILEAKMFKSNGNAGNYFTLHRKEGDSEFMNIIVNEINSGDVLIFLTTGDEKGAGLFLLAGTEDQISHLGPKVAEVLEGKGAGKKGKFQGKANKLNKRTEAEIIIKDYLKNCGINT</sequence>
<organism evidence="9 10">
    <name type="scientific">Owenia fusiformis</name>
    <name type="common">Polychaete worm</name>
    <dbReference type="NCBI Taxonomy" id="6347"/>
    <lineage>
        <taxon>Eukaryota</taxon>
        <taxon>Metazoa</taxon>
        <taxon>Spiralia</taxon>
        <taxon>Lophotrochozoa</taxon>
        <taxon>Annelida</taxon>
        <taxon>Polychaeta</taxon>
        <taxon>Sedentaria</taxon>
        <taxon>Canalipalpata</taxon>
        <taxon>Sabellida</taxon>
        <taxon>Oweniida</taxon>
        <taxon>Oweniidae</taxon>
        <taxon>Owenia</taxon>
    </lineage>
</organism>
<evidence type="ECO:0000256" key="2">
    <source>
        <dbReference type="ARBA" id="ARBA00004496"/>
    </source>
</evidence>
<evidence type="ECO:0000256" key="4">
    <source>
        <dbReference type="ARBA" id="ARBA00022490"/>
    </source>
</evidence>
<dbReference type="PANTHER" id="PTHR43462:SF1">
    <property type="entry name" value="ALANYL-TRNA EDITING PROTEIN AARSD1"/>
    <property type="match status" value="1"/>
</dbReference>
<dbReference type="GO" id="GO:0002196">
    <property type="term" value="F:Ser-tRNA(Ala) deacylase activity"/>
    <property type="evidence" value="ECO:0007669"/>
    <property type="project" value="TreeGrafter"/>
</dbReference>
<keyword evidence="7" id="KW-0648">Protein biosynthesis</keyword>
<dbReference type="GO" id="GO:0005737">
    <property type="term" value="C:cytoplasm"/>
    <property type="evidence" value="ECO:0007669"/>
    <property type="project" value="UniProtKB-SubCell"/>
</dbReference>
<evidence type="ECO:0000313" key="10">
    <source>
        <dbReference type="Proteomes" id="UP000749559"/>
    </source>
</evidence>
<dbReference type="PANTHER" id="PTHR43462">
    <property type="entry name" value="ALANYL-TRNA EDITING PROTEIN"/>
    <property type="match status" value="1"/>
</dbReference>
<dbReference type="EMBL" id="CAIIXF020000001">
    <property type="protein sequence ID" value="CAH1773611.1"/>
    <property type="molecule type" value="Genomic_DNA"/>
</dbReference>
<dbReference type="SUPFAM" id="SSF50447">
    <property type="entry name" value="Translation proteins"/>
    <property type="match status" value="1"/>
</dbReference>
<dbReference type="Proteomes" id="UP000749559">
    <property type="component" value="Unassembled WGS sequence"/>
</dbReference>
<proteinExistence type="inferred from homology"/>
<keyword evidence="10" id="KW-1185">Reference proteome</keyword>
<dbReference type="InterPro" id="IPR018163">
    <property type="entry name" value="Thr/Ala-tRNA-synth_IIc_edit"/>
</dbReference>
<dbReference type="FunFam" id="3.30.980.10:FF:000007">
    <property type="entry name" value="alanyl-tRNA editing protein Aarsd1"/>
    <property type="match status" value="1"/>
</dbReference>
<keyword evidence="4" id="KW-0963">Cytoplasm</keyword>
<dbReference type="OrthoDB" id="288942at2759"/>
<evidence type="ECO:0000256" key="8">
    <source>
        <dbReference type="ARBA" id="ARBA00053555"/>
    </source>
</evidence>
<keyword evidence="6" id="KW-0862">Zinc</keyword>
<evidence type="ECO:0000313" key="9">
    <source>
        <dbReference type="EMBL" id="CAH1773611.1"/>
    </source>
</evidence>
<gene>
    <name evidence="9" type="ORF">OFUS_LOCUS1186</name>
</gene>
<dbReference type="AlphaFoldDB" id="A0A8J1U867"/>
<dbReference type="InterPro" id="IPR009000">
    <property type="entry name" value="Transl_B-barrel_sf"/>
</dbReference>
<comment type="function">
    <text evidence="8">Functions in trans to edit the amino acid moiety from incorrectly charged tRNA(Ala).</text>
</comment>
<dbReference type="Gene3D" id="3.30.980.10">
    <property type="entry name" value="Threonyl-trna Synthetase, Chain A, domain 2"/>
    <property type="match status" value="1"/>
</dbReference>
<dbReference type="SUPFAM" id="SSF55186">
    <property type="entry name" value="ThrRS/AlaRS common domain"/>
    <property type="match status" value="1"/>
</dbReference>
<protein>
    <submittedName>
        <fullName evidence="9">Uncharacterized protein</fullName>
    </submittedName>
</protein>
<evidence type="ECO:0000256" key="7">
    <source>
        <dbReference type="ARBA" id="ARBA00022917"/>
    </source>
</evidence>
<dbReference type="InterPro" id="IPR051335">
    <property type="entry name" value="Alanyl-tRNA_Editing_Enzymes"/>
</dbReference>
<reference evidence="9" key="1">
    <citation type="submission" date="2022-03" db="EMBL/GenBank/DDBJ databases">
        <authorList>
            <person name="Martin C."/>
        </authorList>
    </citation>
    <scope>NUCLEOTIDE SEQUENCE</scope>
</reference>
<dbReference type="InterPro" id="IPR018165">
    <property type="entry name" value="Ala-tRNA-synth_IIc_core"/>
</dbReference>
<evidence type="ECO:0000256" key="5">
    <source>
        <dbReference type="ARBA" id="ARBA00022723"/>
    </source>
</evidence>
<dbReference type="PROSITE" id="PS50860">
    <property type="entry name" value="AA_TRNA_LIGASE_II_ALA"/>
    <property type="match status" value="1"/>
</dbReference>
<comment type="cofactor">
    <cofactor evidence="1">
        <name>Zn(2+)</name>
        <dbReference type="ChEBI" id="CHEBI:29105"/>
    </cofactor>
</comment>
<dbReference type="GO" id="GO:0006419">
    <property type="term" value="P:alanyl-tRNA aminoacylation"/>
    <property type="evidence" value="ECO:0007669"/>
    <property type="project" value="InterPro"/>
</dbReference>
<comment type="subcellular location">
    <subcellularLocation>
        <location evidence="2">Cytoplasm</location>
    </subcellularLocation>
</comment>
<evidence type="ECO:0000256" key="1">
    <source>
        <dbReference type="ARBA" id="ARBA00001947"/>
    </source>
</evidence>
<dbReference type="GO" id="GO:0005524">
    <property type="term" value="F:ATP binding"/>
    <property type="evidence" value="ECO:0007669"/>
    <property type="project" value="InterPro"/>
</dbReference>
<dbReference type="InterPro" id="IPR012947">
    <property type="entry name" value="tRNA_SAD"/>
</dbReference>
<dbReference type="GO" id="GO:0046872">
    <property type="term" value="F:metal ion binding"/>
    <property type="evidence" value="ECO:0007669"/>
    <property type="project" value="UniProtKB-KW"/>
</dbReference>
<accession>A0A8J1U867</accession>
<dbReference type="GO" id="GO:0004813">
    <property type="term" value="F:alanine-tRNA ligase activity"/>
    <property type="evidence" value="ECO:0007669"/>
    <property type="project" value="InterPro"/>
</dbReference>
<dbReference type="SMART" id="SM00863">
    <property type="entry name" value="tRNA_SAD"/>
    <property type="match status" value="1"/>
</dbReference>
<dbReference type="Pfam" id="PF07973">
    <property type="entry name" value="tRNA_SAD"/>
    <property type="match status" value="1"/>
</dbReference>
<evidence type="ECO:0000256" key="3">
    <source>
        <dbReference type="ARBA" id="ARBA00008429"/>
    </source>
</evidence>
<keyword evidence="5" id="KW-0479">Metal-binding</keyword>
<comment type="similarity">
    <text evidence="3">Belongs to the class-II aminoacyl-tRNA synthetase family. Alax-L subfamily.</text>
</comment>
<dbReference type="FunFam" id="2.40.30.130:FF:000003">
    <property type="entry name" value="alanyl-tRNA editing protein Aarsd1"/>
    <property type="match status" value="1"/>
</dbReference>
<comment type="caution">
    <text evidence="9">The sequence shown here is derived from an EMBL/GenBank/DDBJ whole genome shotgun (WGS) entry which is preliminary data.</text>
</comment>
<name>A0A8J1U867_OWEFU</name>
<evidence type="ECO:0000256" key="6">
    <source>
        <dbReference type="ARBA" id="ARBA00022833"/>
    </source>
</evidence>
<dbReference type="GO" id="GO:0003676">
    <property type="term" value="F:nucleic acid binding"/>
    <property type="evidence" value="ECO:0007669"/>
    <property type="project" value="InterPro"/>
</dbReference>